<evidence type="ECO:0000313" key="4">
    <source>
        <dbReference type="EMBL" id="RIN00571.1"/>
    </source>
</evidence>
<dbReference type="NCBIfam" id="TIGR03558">
    <property type="entry name" value="oxido_grp_1"/>
    <property type="match status" value="1"/>
</dbReference>
<feature type="domain" description="Luciferase-like" evidence="3">
    <location>
        <begin position="18"/>
        <end position="243"/>
    </location>
</feature>
<name>A0A418IF27_9STAP</name>
<keyword evidence="2" id="KW-0175">Coiled coil</keyword>
<dbReference type="GO" id="GO:0005829">
    <property type="term" value="C:cytosol"/>
    <property type="evidence" value="ECO:0007669"/>
    <property type="project" value="TreeGrafter"/>
</dbReference>
<reference evidence="4 5" key="1">
    <citation type="journal article" date="2016" name="Front. Microbiol.">
        <title>Comprehensive Phylogenetic Analysis of Bovine Non-aureus Staphylococci Species Based on Whole-Genome Sequencing.</title>
        <authorList>
            <person name="Naushad S."/>
            <person name="Barkema H.W."/>
            <person name="Luby C."/>
            <person name="Condas L.A."/>
            <person name="Nobrega D.B."/>
            <person name="Carson D.A."/>
            <person name="De Buck J."/>
        </authorList>
    </citation>
    <scope>NUCLEOTIDE SEQUENCE [LARGE SCALE GENOMIC DNA]</scope>
    <source>
        <strain evidence="4 5">SNUC 4554</strain>
    </source>
</reference>
<dbReference type="GO" id="GO:0016705">
    <property type="term" value="F:oxidoreductase activity, acting on paired donors, with incorporation or reduction of molecular oxygen"/>
    <property type="evidence" value="ECO:0007669"/>
    <property type="project" value="InterPro"/>
</dbReference>
<dbReference type="SUPFAM" id="SSF51679">
    <property type="entry name" value="Bacterial luciferase-like"/>
    <property type="match status" value="1"/>
</dbReference>
<dbReference type="RefSeq" id="WP_119585507.1">
    <property type="nucleotide sequence ID" value="NZ_JAWVBH010000001.1"/>
</dbReference>
<comment type="caution">
    <text evidence="4">The sequence shown here is derived from an EMBL/GenBank/DDBJ whole genome shotgun (WGS) entry which is preliminary data.</text>
</comment>
<dbReference type="OrthoDB" id="9780518at2"/>
<dbReference type="PANTHER" id="PTHR30137:SF20">
    <property type="entry name" value="N-ACETYL-S-ALKYLCYSTEINE MONOOXYGENASE"/>
    <property type="match status" value="1"/>
</dbReference>
<evidence type="ECO:0000259" key="3">
    <source>
        <dbReference type="Pfam" id="PF00296"/>
    </source>
</evidence>
<dbReference type="Gene3D" id="3.20.20.30">
    <property type="entry name" value="Luciferase-like domain"/>
    <property type="match status" value="1"/>
</dbReference>
<dbReference type="InterPro" id="IPR019949">
    <property type="entry name" value="CmoO-like"/>
</dbReference>
<sequence>MTSMSILDQSPIDINETVNEGIQRTVELAQLADKLKYTRYFVAEHHNIPEVAGTSPEILVTHLLNKTNQIRVGSGGIMLQHYSPFKVIEQFHLISHLAPGRVDLGIGKAPGGFPLATQALQSEFKSSKVTFNDKFQLLNRFNKRSFKEDEPYKQLQTSIRDNEIHTPELFLLGGSDNSAQFAANENVGFVYAFFINSNVDTLRSAVKSYKQQYPEGRFIVAIAAVVTENENDKALVKAGRTNYALHFKDGRKITVNTKEQLEDFINQSTEHFEVEEKQIEVLEGSAAEVKQQLVQLNNEGLIDEFMLHMPVQNHKLRLKTVEQLAPLYTIANQKEGVL</sequence>
<keyword evidence="4" id="KW-0560">Oxidoreductase</keyword>
<protein>
    <submittedName>
        <fullName evidence="4">MsnO8 family LLM class oxidoreductase</fullName>
        <ecNumber evidence="4">1.-.-.-</ecNumber>
    </submittedName>
</protein>
<dbReference type="EC" id="1.-.-.-" evidence="4"/>
<dbReference type="PANTHER" id="PTHR30137">
    <property type="entry name" value="LUCIFERASE-LIKE MONOOXYGENASE"/>
    <property type="match status" value="1"/>
</dbReference>
<evidence type="ECO:0000313" key="5">
    <source>
        <dbReference type="Proteomes" id="UP000286317"/>
    </source>
</evidence>
<proteinExistence type="predicted"/>
<comment type="similarity">
    <text evidence="1">To bacterial alkanal monooxygenase alpha and beta chains.</text>
</comment>
<dbReference type="AlphaFoldDB" id="A0A418IF27"/>
<evidence type="ECO:0000256" key="2">
    <source>
        <dbReference type="SAM" id="Coils"/>
    </source>
</evidence>
<gene>
    <name evidence="4" type="ORF">BU112_08315</name>
</gene>
<dbReference type="InterPro" id="IPR050766">
    <property type="entry name" value="Bact_Lucif_Oxidored"/>
</dbReference>
<keyword evidence="5" id="KW-1185">Reference proteome</keyword>
<dbReference type="InterPro" id="IPR036661">
    <property type="entry name" value="Luciferase-like_sf"/>
</dbReference>
<dbReference type="Pfam" id="PF00296">
    <property type="entry name" value="Bac_luciferase"/>
    <property type="match status" value="1"/>
</dbReference>
<dbReference type="EMBL" id="QXUF01000052">
    <property type="protein sequence ID" value="RIN00571.1"/>
    <property type="molecule type" value="Genomic_DNA"/>
</dbReference>
<dbReference type="Proteomes" id="UP000286317">
    <property type="component" value="Unassembled WGS sequence"/>
</dbReference>
<organism evidence="4 5">
    <name type="scientific">Staphylococcus shinii</name>
    <dbReference type="NCBI Taxonomy" id="2912228"/>
    <lineage>
        <taxon>Bacteria</taxon>
        <taxon>Bacillati</taxon>
        <taxon>Bacillota</taxon>
        <taxon>Bacilli</taxon>
        <taxon>Bacillales</taxon>
        <taxon>Staphylococcaceae</taxon>
        <taxon>Staphylococcus</taxon>
    </lineage>
</organism>
<accession>A0A418IF27</accession>
<feature type="coiled-coil region" evidence="2">
    <location>
        <begin position="272"/>
        <end position="299"/>
    </location>
</feature>
<dbReference type="InterPro" id="IPR011251">
    <property type="entry name" value="Luciferase-like_dom"/>
</dbReference>
<evidence type="ECO:0000256" key="1">
    <source>
        <dbReference type="ARBA" id="ARBA00007789"/>
    </source>
</evidence>